<feature type="transmembrane region" description="Helical" evidence="14">
    <location>
        <begin position="68"/>
        <end position="90"/>
    </location>
</feature>
<dbReference type="PROSITE" id="PS50109">
    <property type="entry name" value="HIS_KIN"/>
    <property type="match status" value="1"/>
</dbReference>
<keyword evidence="4" id="KW-1003">Cell membrane</keyword>
<dbReference type="PROSITE" id="PS50885">
    <property type="entry name" value="HAMP"/>
    <property type="match status" value="1"/>
</dbReference>
<evidence type="ECO:0000256" key="7">
    <source>
        <dbReference type="ARBA" id="ARBA00022692"/>
    </source>
</evidence>
<dbReference type="SUPFAM" id="SSF158472">
    <property type="entry name" value="HAMP domain-like"/>
    <property type="match status" value="1"/>
</dbReference>
<dbReference type="NCBIfam" id="NF012226">
    <property type="entry name" value="AdeS_HK"/>
    <property type="match status" value="1"/>
</dbReference>
<evidence type="ECO:0000256" key="6">
    <source>
        <dbReference type="ARBA" id="ARBA00022679"/>
    </source>
</evidence>
<dbReference type="SMART" id="SM00388">
    <property type="entry name" value="HisKA"/>
    <property type="match status" value="1"/>
</dbReference>
<dbReference type="FunFam" id="3.30.565.10:FF:000006">
    <property type="entry name" value="Sensor histidine kinase WalK"/>
    <property type="match status" value="1"/>
</dbReference>
<reference evidence="18" key="1">
    <citation type="journal article" date="2020" name="MBio">
        <title>Horizontal gene transfer to a defensive symbiont with a reduced genome amongst a multipartite beetle microbiome.</title>
        <authorList>
            <person name="Waterworth S.C."/>
            <person name="Florez L.V."/>
            <person name="Rees E.R."/>
            <person name="Hertweck C."/>
            <person name="Kaltenpoth M."/>
            <person name="Kwan J.C."/>
        </authorList>
    </citation>
    <scope>NUCLEOTIDE SEQUENCE [LARGE SCALE GENOMIC DNA]</scope>
</reference>
<feature type="transmembrane region" description="Helical" evidence="14">
    <location>
        <begin position="20"/>
        <end position="42"/>
    </location>
</feature>
<keyword evidence="5" id="KW-0597">Phosphoprotein</keyword>
<comment type="catalytic activity">
    <reaction evidence="1">
        <text>ATP + protein L-histidine = ADP + protein N-phospho-L-histidine.</text>
        <dbReference type="EC" id="2.7.13.3"/>
    </reaction>
</comment>
<dbReference type="SUPFAM" id="SSF47384">
    <property type="entry name" value="Homodimeric domain of signal transducing histidine kinase"/>
    <property type="match status" value="1"/>
</dbReference>
<comment type="subcellular location">
    <subcellularLocation>
        <location evidence="2">Cell membrane</location>
        <topology evidence="2">Multi-pass membrane protein</topology>
    </subcellularLocation>
</comment>
<proteinExistence type="predicted"/>
<feature type="domain" description="Histidine kinase" evidence="15">
    <location>
        <begin position="153"/>
        <end position="364"/>
    </location>
</feature>
<keyword evidence="6" id="KW-0808">Transferase</keyword>
<dbReference type="Gene3D" id="1.10.287.130">
    <property type="match status" value="1"/>
</dbReference>
<gene>
    <name evidence="17" type="primary">baeS_1</name>
    <name evidence="17" type="ORF">GAK29_00149</name>
</gene>
<dbReference type="GO" id="GO:0005524">
    <property type="term" value="F:ATP binding"/>
    <property type="evidence" value="ECO:0007669"/>
    <property type="project" value="UniProtKB-KW"/>
</dbReference>
<dbReference type="GO" id="GO:0000155">
    <property type="term" value="F:phosphorelay sensor kinase activity"/>
    <property type="evidence" value="ECO:0007669"/>
    <property type="project" value="InterPro"/>
</dbReference>
<dbReference type="SUPFAM" id="SSF55874">
    <property type="entry name" value="ATPase domain of HSP90 chaperone/DNA topoisomerase II/histidine kinase"/>
    <property type="match status" value="1"/>
</dbReference>
<evidence type="ECO:0000259" key="16">
    <source>
        <dbReference type="PROSITE" id="PS50885"/>
    </source>
</evidence>
<dbReference type="InterPro" id="IPR003660">
    <property type="entry name" value="HAMP_dom"/>
</dbReference>
<comment type="caution">
    <text evidence="17">The sequence shown here is derived from an EMBL/GenBank/DDBJ whole genome shotgun (WGS) entry which is preliminary data.</text>
</comment>
<keyword evidence="9 17" id="KW-0418">Kinase</keyword>
<evidence type="ECO:0000256" key="8">
    <source>
        <dbReference type="ARBA" id="ARBA00022741"/>
    </source>
</evidence>
<dbReference type="Gene3D" id="3.30.565.10">
    <property type="entry name" value="Histidine kinase-like ATPase, C-terminal domain"/>
    <property type="match status" value="1"/>
</dbReference>
<dbReference type="AlphaFoldDB" id="A0A833UF49"/>
<evidence type="ECO:0000256" key="4">
    <source>
        <dbReference type="ARBA" id="ARBA00022475"/>
    </source>
</evidence>
<dbReference type="InterPro" id="IPR036097">
    <property type="entry name" value="HisK_dim/P_sf"/>
</dbReference>
<evidence type="ECO:0000259" key="15">
    <source>
        <dbReference type="PROSITE" id="PS50109"/>
    </source>
</evidence>
<evidence type="ECO:0000256" key="10">
    <source>
        <dbReference type="ARBA" id="ARBA00022840"/>
    </source>
</evidence>
<dbReference type="CDD" id="cd06225">
    <property type="entry name" value="HAMP"/>
    <property type="match status" value="1"/>
</dbReference>
<evidence type="ECO:0000256" key="1">
    <source>
        <dbReference type="ARBA" id="ARBA00000085"/>
    </source>
</evidence>
<keyword evidence="11 14" id="KW-1133">Transmembrane helix</keyword>
<keyword evidence="7 14" id="KW-0812">Transmembrane</keyword>
<evidence type="ECO:0000256" key="2">
    <source>
        <dbReference type="ARBA" id="ARBA00004651"/>
    </source>
</evidence>
<evidence type="ECO:0000256" key="12">
    <source>
        <dbReference type="ARBA" id="ARBA00023012"/>
    </source>
</evidence>
<keyword evidence="13 14" id="KW-0472">Membrane</keyword>
<dbReference type="PANTHER" id="PTHR45528">
    <property type="entry name" value="SENSOR HISTIDINE KINASE CPXA"/>
    <property type="match status" value="1"/>
</dbReference>
<evidence type="ECO:0000313" key="17">
    <source>
        <dbReference type="EMBL" id="KAF1028269.1"/>
    </source>
</evidence>
<dbReference type="Pfam" id="PF02518">
    <property type="entry name" value="HATPase_c"/>
    <property type="match status" value="1"/>
</dbReference>
<dbReference type="SMART" id="SM00304">
    <property type="entry name" value="HAMP"/>
    <property type="match status" value="1"/>
</dbReference>
<dbReference type="Proteomes" id="UP000490535">
    <property type="component" value="Unassembled WGS sequence"/>
</dbReference>
<dbReference type="CDD" id="cd00082">
    <property type="entry name" value="HisKA"/>
    <property type="match status" value="1"/>
</dbReference>
<dbReference type="SMART" id="SM00387">
    <property type="entry name" value="HATPase_c"/>
    <property type="match status" value="1"/>
</dbReference>
<dbReference type="Pfam" id="PF00512">
    <property type="entry name" value="HisKA"/>
    <property type="match status" value="1"/>
</dbReference>
<accession>A0A833UF49</accession>
<dbReference type="InterPro" id="IPR003661">
    <property type="entry name" value="HisK_dim/P_dom"/>
</dbReference>
<sequence length="364" mass="40984">MIGRAGKLMKSKSGISKQLFIALSIVNLSVTLFSVLLGYFIYNYAIDVGWITLSALQGEWTEFHFVDWIWLSTVVFCGAVISLIIGMHLAQRFSQPINSLAEAAEKISQGDLSARANDRQIHSAEISELIHNFNHMAQKLELSVKNAQVWNAAIAHELRTPMTILQGRLQGIIDGVFEPNVVLFKSLLNQVEGLSHLVEDLRTLSLVENQQLRLNYEWVNTQESIERVIKLFDDRLAQAQLIPELDLTTTPVYCDQRRIEQILMALIDNAVRYAHAGRLNISSKVIDQNWILQITDQGPGIAQEHQDNLFDPFFRLEQSRNKEFGGTGLGLAVVHAIVVAHQGTIKYQNKDSNSIFTIQIASHE</sequence>
<dbReference type="Pfam" id="PF00672">
    <property type="entry name" value="HAMP"/>
    <property type="match status" value="1"/>
</dbReference>
<keyword evidence="10" id="KW-0067">ATP-binding</keyword>
<evidence type="ECO:0000256" key="13">
    <source>
        <dbReference type="ARBA" id="ARBA00023136"/>
    </source>
</evidence>
<name>A0A833UF49_ACIBZ</name>
<dbReference type="EMBL" id="WNDP01000002">
    <property type="protein sequence ID" value="KAF1028269.1"/>
    <property type="molecule type" value="Genomic_DNA"/>
</dbReference>
<evidence type="ECO:0000256" key="3">
    <source>
        <dbReference type="ARBA" id="ARBA00012438"/>
    </source>
</evidence>
<evidence type="ECO:0000313" key="18">
    <source>
        <dbReference type="Proteomes" id="UP000490535"/>
    </source>
</evidence>
<dbReference type="InterPro" id="IPR003594">
    <property type="entry name" value="HATPase_dom"/>
</dbReference>
<organism evidence="17 18">
    <name type="scientific">Acinetobacter bereziniae</name>
    <name type="common">Acinetobacter genomosp. 10</name>
    <dbReference type="NCBI Taxonomy" id="106648"/>
    <lineage>
        <taxon>Bacteria</taxon>
        <taxon>Pseudomonadati</taxon>
        <taxon>Pseudomonadota</taxon>
        <taxon>Gammaproteobacteria</taxon>
        <taxon>Moraxellales</taxon>
        <taxon>Moraxellaceae</taxon>
        <taxon>Acinetobacter</taxon>
    </lineage>
</organism>
<dbReference type="InterPro" id="IPR004358">
    <property type="entry name" value="Sig_transdc_His_kin-like_C"/>
</dbReference>
<dbReference type="InterPro" id="IPR036890">
    <property type="entry name" value="HATPase_C_sf"/>
</dbReference>
<dbReference type="EC" id="2.7.13.3" evidence="3"/>
<evidence type="ECO:0000256" key="5">
    <source>
        <dbReference type="ARBA" id="ARBA00022553"/>
    </source>
</evidence>
<keyword evidence="8" id="KW-0547">Nucleotide-binding</keyword>
<evidence type="ECO:0000256" key="11">
    <source>
        <dbReference type="ARBA" id="ARBA00022989"/>
    </source>
</evidence>
<dbReference type="InterPro" id="IPR005467">
    <property type="entry name" value="His_kinase_dom"/>
</dbReference>
<dbReference type="InterPro" id="IPR050398">
    <property type="entry name" value="HssS/ArlS-like"/>
</dbReference>
<evidence type="ECO:0000256" key="9">
    <source>
        <dbReference type="ARBA" id="ARBA00022777"/>
    </source>
</evidence>
<dbReference type="PRINTS" id="PR00344">
    <property type="entry name" value="BCTRLSENSOR"/>
</dbReference>
<dbReference type="Gene3D" id="6.10.340.10">
    <property type="match status" value="1"/>
</dbReference>
<feature type="domain" description="HAMP" evidence="16">
    <location>
        <begin position="91"/>
        <end position="145"/>
    </location>
</feature>
<dbReference type="PANTHER" id="PTHR45528:SF1">
    <property type="entry name" value="SENSOR HISTIDINE KINASE CPXA"/>
    <property type="match status" value="1"/>
</dbReference>
<protein>
    <recommendedName>
        <fullName evidence="3">histidine kinase</fullName>
        <ecNumber evidence="3">2.7.13.3</ecNumber>
    </recommendedName>
</protein>
<dbReference type="GO" id="GO:0005886">
    <property type="term" value="C:plasma membrane"/>
    <property type="evidence" value="ECO:0007669"/>
    <property type="project" value="UniProtKB-SubCell"/>
</dbReference>
<evidence type="ECO:0000256" key="14">
    <source>
        <dbReference type="SAM" id="Phobius"/>
    </source>
</evidence>
<keyword evidence="12" id="KW-0902">Two-component regulatory system</keyword>